<proteinExistence type="predicted"/>
<dbReference type="Proteomes" id="UP001054945">
    <property type="component" value="Unassembled WGS sequence"/>
</dbReference>
<protein>
    <submittedName>
        <fullName evidence="2">Dual 3',5'-cyclic-AMP and -GMP phosphodiesterase 11</fullName>
    </submittedName>
</protein>
<dbReference type="InterPro" id="IPR003018">
    <property type="entry name" value="GAF"/>
</dbReference>
<reference evidence="2 3" key="1">
    <citation type="submission" date="2021-06" db="EMBL/GenBank/DDBJ databases">
        <title>Caerostris extrusa draft genome.</title>
        <authorList>
            <person name="Kono N."/>
            <person name="Arakawa K."/>
        </authorList>
    </citation>
    <scope>NUCLEOTIDE SEQUENCE [LARGE SCALE GENOMIC DNA]</scope>
</reference>
<comment type="caution">
    <text evidence="2">The sequence shown here is derived from an EMBL/GenBank/DDBJ whole genome shotgun (WGS) entry which is preliminary data.</text>
</comment>
<sequence length="277" mass="31891">MLCLPGQRIKIDPLTRNFSLCSRGKDLKYQLSSLEKFMTDCGSKILSEVQKSPLVCPTPRQKETWRNDPVRRKFSRFKGHPEDPLFRGLLTGCWRLCDLLDCKLSSQNIQVCKCLVSQLFDASRDSSRTSTTKRRNLYSGAPASQVTRPNIETLNIPDCYKDDRFNRLVDRRTGYKTYNMLCMPIMDTNGEVKGVAQIINKCRGEHPFTDVDEEVFSRYLRFCSIGIRNAELYERAELENKRNHVLLDLARMIFEEQSTIGQIIHRDNGSYPISSSG</sequence>
<name>A0AAV4XPL2_CAEEX</name>
<gene>
    <name evidence="2" type="primary">Pde11</name>
    <name evidence="2" type="ORF">CEXT_462781</name>
</gene>
<dbReference type="Pfam" id="PF01590">
    <property type="entry name" value="GAF"/>
    <property type="match status" value="1"/>
</dbReference>
<evidence type="ECO:0000313" key="3">
    <source>
        <dbReference type="Proteomes" id="UP001054945"/>
    </source>
</evidence>
<dbReference type="SMART" id="SM00065">
    <property type="entry name" value="GAF"/>
    <property type="match status" value="1"/>
</dbReference>
<feature type="domain" description="GAF" evidence="1">
    <location>
        <begin position="95"/>
        <end position="237"/>
    </location>
</feature>
<dbReference type="SUPFAM" id="SSF55781">
    <property type="entry name" value="GAF domain-like"/>
    <property type="match status" value="1"/>
</dbReference>
<evidence type="ECO:0000259" key="1">
    <source>
        <dbReference type="SMART" id="SM00065"/>
    </source>
</evidence>
<dbReference type="Gene3D" id="3.30.450.40">
    <property type="match status" value="2"/>
</dbReference>
<organism evidence="2 3">
    <name type="scientific">Caerostris extrusa</name>
    <name type="common">Bark spider</name>
    <name type="synonym">Caerostris bankana</name>
    <dbReference type="NCBI Taxonomy" id="172846"/>
    <lineage>
        <taxon>Eukaryota</taxon>
        <taxon>Metazoa</taxon>
        <taxon>Ecdysozoa</taxon>
        <taxon>Arthropoda</taxon>
        <taxon>Chelicerata</taxon>
        <taxon>Arachnida</taxon>
        <taxon>Araneae</taxon>
        <taxon>Araneomorphae</taxon>
        <taxon>Entelegynae</taxon>
        <taxon>Araneoidea</taxon>
        <taxon>Araneidae</taxon>
        <taxon>Caerostris</taxon>
    </lineage>
</organism>
<dbReference type="InterPro" id="IPR029016">
    <property type="entry name" value="GAF-like_dom_sf"/>
</dbReference>
<dbReference type="AlphaFoldDB" id="A0AAV4XPL2"/>
<evidence type="ECO:0000313" key="2">
    <source>
        <dbReference type="EMBL" id="GIY95734.1"/>
    </source>
</evidence>
<keyword evidence="3" id="KW-1185">Reference proteome</keyword>
<dbReference type="EMBL" id="BPLR01017953">
    <property type="protein sequence ID" value="GIY95734.1"/>
    <property type="molecule type" value="Genomic_DNA"/>
</dbReference>
<accession>A0AAV4XPL2</accession>